<comment type="caution">
    <text evidence="2">The sequence shown here is derived from an EMBL/GenBank/DDBJ whole genome shotgun (WGS) entry which is preliminary data.</text>
</comment>
<organism evidence="2 3">
    <name type="scientific">Dorea longicatena</name>
    <dbReference type="NCBI Taxonomy" id="88431"/>
    <lineage>
        <taxon>Bacteria</taxon>
        <taxon>Bacillati</taxon>
        <taxon>Bacillota</taxon>
        <taxon>Clostridia</taxon>
        <taxon>Lachnospirales</taxon>
        <taxon>Lachnospiraceae</taxon>
        <taxon>Dorea</taxon>
    </lineage>
</organism>
<evidence type="ECO:0000313" key="3">
    <source>
        <dbReference type="Proteomes" id="UP000446719"/>
    </source>
</evidence>
<feature type="coiled-coil region" evidence="1">
    <location>
        <begin position="7"/>
        <end position="34"/>
    </location>
</feature>
<name>A0A845KP50_9FIRM</name>
<dbReference type="EMBL" id="WWSB01000021">
    <property type="protein sequence ID" value="MZK19035.1"/>
    <property type="molecule type" value="Genomic_DNA"/>
</dbReference>
<keyword evidence="1" id="KW-0175">Coiled coil</keyword>
<dbReference type="Proteomes" id="UP000446719">
    <property type="component" value="Unassembled WGS sequence"/>
</dbReference>
<proteinExistence type="predicted"/>
<evidence type="ECO:0000256" key="1">
    <source>
        <dbReference type="SAM" id="Coils"/>
    </source>
</evidence>
<protein>
    <recommendedName>
        <fullName evidence="4">YaaC-like Protein</fullName>
    </recommendedName>
</protein>
<accession>A0A845KP50</accession>
<dbReference type="RefSeq" id="WP_161159750.1">
    <property type="nucleotide sequence ID" value="NZ_JADNFQ010000184.1"/>
</dbReference>
<evidence type="ECO:0000313" key="2">
    <source>
        <dbReference type="EMBL" id="MZK19035.1"/>
    </source>
</evidence>
<evidence type="ECO:0008006" key="4">
    <source>
        <dbReference type="Google" id="ProtNLM"/>
    </source>
</evidence>
<gene>
    <name evidence="2" type="ORF">GT565_13210</name>
</gene>
<dbReference type="InterPro" id="IPR026988">
    <property type="entry name" value="YaaC-like"/>
</dbReference>
<dbReference type="Pfam" id="PF14175">
    <property type="entry name" value="YaaC"/>
    <property type="match status" value="1"/>
</dbReference>
<sequence length="382" mass="45590">MSRPISVDRLKNRIDKNEKDIKDIKEKIEKKKKRPEIKNGKYNYDLRKAIRTPNFKNKTVLTDTTAEYVLTYLQGKKASEETIFYWQQAMNFYEATQLLDIFSAPLTTYYCFLNATKSLLDYKGVHFDFKHGVSGSRKKGRAVLQNEIVKFHPSGVLAGLGEYYQQKPQKTESYNLKDLLYNLPYIHRAYTMVYSNQPELFIPIYNPRFVYDPCRNKKNGWFEAELEEEYSDNKSLKQLKGYSMDRYYINKNNYVIRRNKQFDWECSRNKPEEKSIKSFEKYYYKIRKNVDYIYSPNELWYLKRNDLNNSSIIDKNTLIITMGAMHRLSELARYYPLILKSHLEKEQGWLLREFINKSIVQFIDAIASEITGDDFRQTGFRN</sequence>
<reference evidence="2 3" key="1">
    <citation type="journal article" date="2019" name="Nat. Med.">
        <title>A library of human gut bacterial isolates paired with longitudinal multiomics data enables mechanistic microbiome research.</title>
        <authorList>
            <person name="Poyet M."/>
            <person name="Groussin M."/>
            <person name="Gibbons S.M."/>
            <person name="Avila-Pacheco J."/>
            <person name="Jiang X."/>
            <person name="Kearney S.M."/>
            <person name="Perrotta A.R."/>
            <person name="Berdy B."/>
            <person name="Zhao S."/>
            <person name="Lieberman T.D."/>
            <person name="Swanson P.K."/>
            <person name="Smith M."/>
            <person name="Roesemann S."/>
            <person name="Alexander J.E."/>
            <person name="Rich S.A."/>
            <person name="Livny J."/>
            <person name="Vlamakis H."/>
            <person name="Clish C."/>
            <person name="Bullock K."/>
            <person name="Deik A."/>
            <person name="Scott J."/>
            <person name="Pierce K.A."/>
            <person name="Xavier R.J."/>
            <person name="Alm E.J."/>
        </authorList>
    </citation>
    <scope>NUCLEOTIDE SEQUENCE [LARGE SCALE GENOMIC DNA]</scope>
    <source>
        <strain evidence="2 3">BIOML-A7</strain>
    </source>
</reference>
<dbReference type="AlphaFoldDB" id="A0A845KP50"/>